<evidence type="ECO:0000256" key="4">
    <source>
        <dbReference type="ARBA" id="ARBA00023157"/>
    </source>
</evidence>
<dbReference type="GO" id="GO:0009773">
    <property type="term" value="P:photosynthetic electron transport in photosystem I"/>
    <property type="evidence" value="ECO:0007669"/>
    <property type="project" value="InterPro"/>
</dbReference>
<keyword evidence="2" id="KW-0372">Hormone</keyword>
<keyword evidence="3" id="KW-0732">Signal</keyword>
<organism evidence="5">
    <name type="scientific">Zea mays</name>
    <name type="common">Maize</name>
    <dbReference type="NCBI Taxonomy" id="4577"/>
    <lineage>
        <taxon>Eukaryota</taxon>
        <taxon>Viridiplantae</taxon>
        <taxon>Streptophyta</taxon>
        <taxon>Embryophyta</taxon>
        <taxon>Tracheophyta</taxon>
        <taxon>Spermatophyta</taxon>
        <taxon>Magnoliopsida</taxon>
        <taxon>Liliopsida</taxon>
        <taxon>Poales</taxon>
        <taxon>Poaceae</taxon>
        <taxon>PACMAD clade</taxon>
        <taxon>Panicoideae</taxon>
        <taxon>Andropogonodae</taxon>
        <taxon>Andropogoneae</taxon>
        <taxon>Tripsacinae</taxon>
        <taxon>Zea</taxon>
    </lineage>
</organism>
<protein>
    <recommendedName>
        <fullName evidence="6">Protein RALF-like 33</fullName>
    </recommendedName>
</protein>
<evidence type="ECO:0000256" key="3">
    <source>
        <dbReference type="ARBA" id="ARBA00022729"/>
    </source>
</evidence>
<evidence type="ECO:0000313" key="5">
    <source>
        <dbReference type="EMBL" id="ACG39263.1"/>
    </source>
</evidence>
<comment type="similarity">
    <text evidence="1">Belongs to the plant rapid alkalinization factor (RALF) family.</text>
</comment>
<dbReference type="PANTHER" id="PTHR36340">
    <property type="entry name" value="NAD(P)H DEHYDROGENASE SUBUNIT CRR3, CHLOROPLASTIC-RELATED"/>
    <property type="match status" value="1"/>
</dbReference>
<dbReference type="GO" id="GO:0009535">
    <property type="term" value="C:chloroplast thylakoid membrane"/>
    <property type="evidence" value="ECO:0007669"/>
    <property type="project" value="InterPro"/>
</dbReference>
<keyword evidence="4" id="KW-1015">Disulfide bond</keyword>
<dbReference type="GO" id="GO:0010598">
    <property type="term" value="C:NAD(P)H dehydrogenase complex (plastoquinone)"/>
    <property type="evidence" value="ECO:0007669"/>
    <property type="project" value="InterPro"/>
</dbReference>
<proteinExistence type="evidence at transcript level"/>
<sequence length="221" mass="22942">MAYKLALAAAIATAAAARAPRRAVVASASAGEAAHRIIRRRAPSGQQGSATVAPTPPAQPSVAEVCRAIGVSDDAASAAASMEAKNSAFMDLVASTPIGQPESEPERRLREAAEWVVDTTETRACEGQKSFLVLCMTTFPASSLSWDLGVVGAGEDEEFGFPGGDSVARRVLQGGGYLSYGALRRDNVPCSVRGASYYNCRPGGQANPYSRGCTAITRCRG</sequence>
<dbReference type="InterPro" id="IPR038931">
    <property type="entry name" value="CRR3"/>
</dbReference>
<dbReference type="EMBL" id="EU967145">
    <property type="protein sequence ID" value="ACG39263.1"/>
    <property type="molecule type" value="mRNA"/>
</dbReference>
<accession>B6TQ80</accession>
<dbReference type="InterPro" id="IPR008801">
    <property type="entry name" value="RALF"/>
</dbReference>
<dbReference type="Pfam" id="PF05498">
    <property type="entry name" value="RALF"/>
    <property type="match status" value="1"/>
</dbReference>
<reference evidence="5" key="1">
    <citation type="journal article" date="2009" name="Plant Mol. Biol.">
        <title>Insights into corn genes derived from large-scale cDNA sequencing.</title>
        <authorList>
            <person name="Alexandrov N.N."/>
            <person name="Brover V.V."/>
            <person name="Freidin S."/>
            <person name="Troukhan M.E."/>
            <person name="Tatarinova T.V."/>
            <person name="Zhang H."/>
            <person name="Swaller T.J."/>
            <person name="Lu Y.P."/>
            <person name="Bouck J."/>
            <person name="Flavell R.B."/>
            <person name="Feldmann K.A."/>
        </authorList>
    </citation>
    <scope>NUCLEOTIDE SEQUENCE</scope>
</reference>
<dbReference type="AlphaFoldDB" id="B6TQ80"/>
<dbReference type="ExpressionAtlas" id="B6TQ80">
    <property type="expression patterns" value="baseline and differential"/>
</dbReference>
<dbReference type="GO" id="GO:0005179">
    <property type="term" value="F:hormone activity"/>
    <property type="evidence" value="ECO:0007669"/>
    <property type="project" value="UniProtKB-KW"/>
</dbReference>
<dbReference type="PANTHER" id="PTHR36340:SF1">
    <property type="entry name" value="NAD(P)H DEHYDROGENASE SUBUNIT CRR3, CHLOROPLASTIC-RELATED"/>
    <property type="match status" value="1"/>
</dbReference>
<evidence type="ECO:0008006" key="6">
    <source>
        <dbReference type="Google" id="ProtNLM"/>
    </source>
</evidence>
<name>B6TQ80_MAIZE</name>
<evidence type="ECO:0000256" key="2">
    <source>
        <dbReference type="ARBA" id="ARBA00022702"/>
    </source>
</evidence>
<evidence type="ECO:0000256" key="1">
    <source>
        <dbReference type="ARBA" id="ARBA00009178"/>
    </source>
</evidence>